<dbReference type="Pfam" id="PF07963">
    <property type="entry name" value="N_methyl"/>
    <property type="match status" value="1"/>
</dbReference>
<accession>A0A1M7M8T4</accession>
<gene>
    <name evidence="11" type="ORF">HCU01_36430</name>
    <name evidence="12" type="ORF">SAMN05660971_04099</name>
</gene>
<dbReference type="EMBL" id="FRCA01000016">
    <property type="protein sequence ID" value="SHM86682.1"/>
    <property type="molecule type" value="Genomic_DNA"/>
</dbReference>
<feature type="transmembrane region" description="Helical" evidence="9">
    <location>
        <begin position="12"/>
        <end position="33"/>
    </location>
</feature>
<dbReference type="GO" id="GO:0005886">
    <property type="term" value="C:plasma membrane"/>
    <property type="evidence" value="ECO:0007669"/>
    <property type="project" value="UniProtKB-SubCell"/>
</dbReference>
<dbReference type="PROSITE" id="PS00409">
    <property type="entry name" value="PROKAR_NTER_METHYL"/>
    <property type="match status" value="1"/>
</dbReference>
<evidence type="ECO:0000313" key="12">
    <source>
        <dbReference type="EMBL" id="SHM86682.1"/>
    </source>
</evidence>
<keyword evidence="14" id="KW-1185">Reference proteome</keyword>
<dbReference type="STRING" id="44933.SAMN05660971_04099"/>
<dbReference type="InterPro" id="IPR045584">
    <property type="entry name" value="Pilin-like"/>
</dbReference>
<dbReference type="NCBIfam" id="TIGR02532">
    <property type="entry name" value="IV_pilin_GFxxxE"/>
    <property type="match status" value="1"/>
</dbReference>
<keyword evidence="6 9" id="KW-0812">Transmembrane</keyword>
<evidence type="ECO:0000256" key="3">
    <source>
        <dbReference type="ARBA" id="ARBA00022475"/>
    </source>
</evidence>
<dbReference type="InterPro" id="IPR010052">
    <property type="entry name" value="T2SS_protein-GspI"/>
</dbReference>
<dbReference type="GO" id="GO:0015627">
    <property type="term" value="C:type II protein secretion system complex"/>
    <property type="evidence" value="ECO:0007669"/>
    <property type="project" value="InterPro"/>
</dbReference>
<sequence>MTAPIAQRGFTLLEVLIAMVVIAVITTVVSQALHQTTQVAESERHRLPLILCARSLANHFELENYWPDSGLHDGQHDATGTLCHWRMEVENTQVRQMRRGALTLSTDEDFQHSLTFTLFLSP</sequence>
<evidence type="ECO:0000256" key="8">
    <source>
        <dbReference type="ARBA" id="ARBA00023136"/>
    </source>
</evidence>
<dbReference type="GO" id="GO:0015628">
    <property type="term" value="P:protein secretion by the type II secretion system"/>
    <property type="evidence" value="ECO:0007669"/>
    <property type="project" value="InterPro"/>
</dbReference>
<keyword evidence="7 9" id="KW-1133">Transmembrane helix</keyword>
<dbReference type="EMBL" id="BJXU01000158">
    <property type="protein sequence ID" value="GEN25694.1"/>
    <property type="molecule type" value="Genomic_DNA"/>
</dbReference>
<organism evidence="12 13">
    <name type="scientific">Halomonas cupida</name>
    <dbReference type="NCBI Taxonomy" id="44933"/>
    <lineage>
        <taxon>Bacteria</taxon>
        <taxon>Pseudomonadati</taxon>
        <taxon>Pseudomonadota</taxon>
        <taxon>Gammaproteobacteria</taxon>
        <taxon>Oceanospirillales</taxon>
        <taxon>Halomonadaceae</taxon>
        <taxon>Halomonas</taxon>
    </lineage>
</organism>
<evidence type="ECO:0000313" key="14">
    <source>
        <dbReference type="Proteomes" id="UP000321726"/>
    </source>
</evidence>
<keyword evidence="4" id="KW-0488">Methylation</keyword>
<name>A0A1M7M8T4_9GAMM</name>
<evidence type="ECO:0000256" key="9">
    <source>
        <dbReference type="SAM" id="Phobius"/>
    </source>
</evidence>
<dbReference type="AlphaFoldDB" id="A0A1M7M8T4"/>
<feature type="domain" description="Type II secretion system protein GspI C-terminal" evidence="10">
    <location>
        <begin position="51"/>
        <end position="115"/>
    </location>
</feature>
<dbReference type="Proteomes" id="UP000321726">
    <property type="component" value="Unassembled WGS sequence"/>
</dbReference>
<evidence type="ECO:0000313" key="13">
    <source>
        <dbReference type="Proteomes" id="UP000184123"/>
    </source>
</evidence>
<dbReference type="SUPFAM" id="SSF54523">
    <property type="entry name" value="Pili subunits"/>
    <property type="match status" value="1"/>
</dbReference>
<evidence type="ECO:0000256" key="1">
    <source>
        <dbReference type="ARBA" id="ARBA00004377"/>
    </source>
</evidence>
<evidence type="ECO:0000259" key="10">
    <source>
        <dbReference type="Pfam" id="PF02501"/>
    </source>
</evidence>
<dbReference type="OrthoDB" id="6119616at2"/>
<evidence type="ECO:0000256" key="5">
    <source>
        <dbReference type="ARBA" id="ARBA00022519"/>
    </source>
</evidence>
<keyword evidence="8 9" id="KW-0472">Membrane</keyword>
<protein>
    <submittedName>
        <fullName evidence="12">General secretion pathway protein I</fullName>
    </submittedName>
</protein>
<dbReference type="PANTHER" id="PTHR38779:SF2">
    <property type="entry name" value="TYPE II SECRETION SYSTEM PROTEIN I-RELATED"/>
    <property type="match status" value="1"/>
</dbReference>
<keyword evidence="3" id="KW-1003">Cell membrane</keyword>
<evidence type="ECO:0000256" key="6">
    <source>
        <dbReference type="ARBA" id="ARBA00022692"/>
    </source>
</evidence>
<keyword evidence="5" id="KW-0997">Cell inner membrane</keyword>
<evidence type="ECO:0000313" key="11">
    <source>
        <dbReference type="EMBL" id="GEN25694.1"/>
    </source>
</evidence>
<dbReference type="Pfam" id="PF02501">
    <property type="entry name" value="T2SSI"/>
    <property type="match status" value="1"/>
</dbReference>
<evidence type="ECO:0000256" key="2">
    <source>
        <dbReference type="ARBA" id="ARBA00008358"/>
    </source>
</evidence>
<reference evidence="11 14" key="2">
    <citation type="submission" date="2019-07" db="EMBL/GenBank/DDBJ databases">
        <title>Whole genome shotgun sequence of Halomonas cupida NBRC 102219.</title>
        <authorList>
            <person name="Hosoyama A."/>
            <person name="Uohara A."/>
            <person name="Ohji S."/>
            <person name="Ichikawa N."/>
        </authorList>
    </citation>
    <scope>NUCLEOTIDE SEQUENCE [LARGE SCALE GENOMIC DNA]</scope>
    <source>
        <strain evidence="11 14">NBRC 102219</strain>
    </source>
</reference>
<comment type="similarity">
    <text evidence="2">Belongs to the GSP I family.</text>
</comment>
<evidence type="ECO:0000256" key="4">
    <source>
        <dbReference type="ARBA" id="ARBA00022481"/>
    </source>
</evidence>
<dbReference type="Proteomes" id="UP000184123">
    <property type="component" value="Unassembled WGS sequence"/>
</dbReference>
<comment type="subcellular location">
    <subcellularLocation>
        <location evidence="1">Cell inner membrane</location>
        <topology evidence="1">Single-pass membrane protein</topology>
    </subcellularLocation>
</comment>
<reference evidence="12 13" key="1">
    <citation type="submission" date="2016-11" db="EMBL/GenBank/DDBJ databases">
        <authorList>
            <person name="Jaros S."/>
            <person name="Januszkiewicz K."/>
            <person name="Wedrychowicz H."/>
        </authorList>
    </citation>
    <scope>NUCLEOTIDE SEQUENCE [LARGE SCALE GENOMIC DNA]</scope>
    <source>
        <strain evidence="12 13">DSM 4740</strain>
    </source>
</reference>
<dbReference type="PANTHER" id="PTHR38779">
    <property type="entry name" value="TYPE II SECRETION SYSTEM PROTEIN I-RELATED"/>
    <property type="match status" value="1"/>
</dbReference>
<evidence type="ECO:0000256" key="7">
    <source>
        <dbReference type="ARBA" id="ARBA00022989"/>
    </source>
</evidence>
<dbReference type="InterPro" id="IPR012902">
    <property type="entry name" value="N_methyl_site"/>
</dbReference>
<proteinExistence type="inferred from homology"/>
<dbReference type="InterPro" id="IPR003413">
    <property type="entry name" value="T2SS_GspI_C"/>
</dbReference>
<dbReference type="RefSeq" id="WP_073437077.1">
    <property type="nucleotide sequence ID" value="NZ_BJXU01000158.1"/>
</dbReference>